<proteinExistence type="predicted"/>
<feature type="coiled-coil region" evidence="1">
    <location>
        <begin position="43"/>
        <end position="82"/>
    </location>
</feature>
<organism evidence="3 4">
    <name type="scientific">Dunaliella salina</name>
    <name type="common">Green alga</name>
    <name type="synonym">Protococcus salinus</name>
    <dbReference type="NCBI Taxonomy" id="3046"/>
    <lineage>
        <taxon>Eukaryota</taxon>
        <taxon>Viridiplantae</taxon>
        <taxon>Chlorophyta</taxon>
        <taxon>core chlorophytes</taxon>
        <taxon>Chlorophyceae</taxon>
        <taxon>CS clade</taxon>
        <taxon>Chlamydomonadales</taxon>
        <taxon>Dunaliellaceae</taxon>
        <taxon>Dunaliella</taxon>
    </lineage>
</organism>
<feature type="compositionally biased region" description="Low complexity" evidence="2">
    <location>
        <begin position="134"/>
        <end position="168"/>
    </location>
</feature>
<sequence length="184" mass="22053">MQFPSTVSRPPLSLVISNHFNSLRGRPMERQPEPTSSGQLVPIDAMERMFQRLNQEQQQQQQELHQQQQQQQQENYRRLEALIQQNTAALTIHVDSQFERVDRDVHGLSQKLSRETMRTDILEQQQHRLQQQQQQQEQQQQQHQQQQQQMQELQRQQQQQEMQQRSQQGLGTEAEEAIRKEQNK</sequence>
<dbReference type="Proteomes" id="UP000815325">
    <property type="component" value="Unassembled WGS sequence"/>
</dbReference>
<feature type="region of interest" description="Disordered" evidence="2">
    <location>
        <begin position="134"/>
        <end position="184"/>
    </location>
</feature>
<gene>
    <name evidence="3" type="ORF">DUNSADRAFT_10937</name>
</gene>
<dbReference type="EMBL" id="MU069835">
    <property type="protein sequence ID" value="KAF5833016.1"/>
    <property type="molecule type" value="Genomic_DNA"/>
</dbReference>
<keyword evidence="1" id="KW-0175">Coiled coil</keyword>
<keyword evidence="4" id="KW-1185">Reference proteome</keyword>
<comment type="caution">
    <text evidence="3">The sequence shown here is derived from an EMBL/GenBank/DDBJ whole genome shotgun (WGS) entry which is preliminary data.</text>
</comment>
<evidence type="ECO:0000313" key="3">
    <source>
        <dbReference type="EMBL" id="KAF5833016.1"/>
    </source>
</evidence>
<reference evidence="3" key="1">
    <citation type="submission" date="2017-08" db="EMBL/GenBank/DDBJ databases">
        <authorList>
            <person name="Polle J.E."/>
            <person name="Barry K."/>
            <person name="Cushman J."/>
            <person name="Schmutz J."/>
            <person name="Tran D."/>
            <person name="Hathwaick L.T."/>
            <person name="Yim W.C."/>
            <person name="Jenkins J."/>
            <person name="Mckie-Krisberg Z.M."/>
            <person name="Prochnik S."/>
            <person name="Lindquist E."/>
            <person name="Dockter R.B."/>
            <person name="Adam C."/>
            <person name="Molina H."/>
            <person name="Bunkerborg J."/>
            <person name="Jin E."/>
            <person name="Buchheim M."/>
            <person name="Magnuson J."/>
        </authorList>
    </citation>
    <scope>NUCLEOTIDE SEQUENCE</scope>
    <source>
        <strain evidence="3">CCAP 19/18</strain>
    </source>
</reference>
<evidence type="ECO:0000256" key="1">
    <source>
        <dbReference type="SAM" id="Coils"/>
    </source>
</evidence>
<evidence type="ECO:0000313" key="4">
    <source>
        <dbReference type="Proteomes" id="UP000815325"/>
    </source>
</evidence>
<protein>
    <submittedName>
        <fullName evidence="3">Uncharacterized protein</fullName>
    </submittedName>
</protein>
<name>A0ABQ7GEI6_DUNSA</name>
<evidence type="ECO:0000256" key="2">
    <source>
        <dbReference type="SAM" id="MobiDB-lite"/>
    </source>
</evidence>
<accession>A0ABQ7GEI6</accession>